<keyword evidence="1" id="KW-0812">Transmembrane</keyword>
<keyword evidence="1" id="KW-1133">Transmembrane helix</keyword>
<keyword evidence="1" id="KW-0472">Membrane</keyword>
<evidence type="ECO:0000313" key="2">
    <source>
        <dbReference type="EMBL" id="MBJ8380032.1"/>
    </source>
</evidence>
<proteinExistence type="predicted"/>
<dbReference type="InterPro" id="IPR018895">
    <property type="entry name" value="DUF2474"/>
</dbReference>
<dbReference type="RefSeq" id="WP_060569116.1">
    <property type="nucleotide sequence ID" value="NZ_CBCXWX010000004.1"/>
</dbReference>
<keyword evidence="3" id="KW-1185">Reference proteome</keyword>
<organism evidence="2 3">
    <name type="scientific">Citrobacter sedlakii</name>
    <dbReference type="NCBI Taxonomy" id="67826"/>
    <lineage>
        <taxon>Bacteria</taxon>
        <taxon>Pseudomonadati</taxon>
        <taxon>Pseudomonadota</taxon>
        <taxon>Gammaproteobacteria</taxon>
        <taxon>Enterobacterales</taxon>
        <taxon>Enterobacteriaceae</taxon>
        <taxon>Citrobacter</taxon>
        <taxon>Citrobacter freundii complex</taxon>
    </lineage>
</organism>
<name>A0ABS0ZMG0_9ENTR</name>
<dbReference type="Proteomes" id="UP000746649">
    <property type="component" value="Unassembled WGS sequence"/>
</dbReference>
<dbReference type="GeneID" id="84237796"/>
<dbReference type="Pfam" id="PF10617">
    <property type="entry name" value="DUF2474"/>
    <property type="match status" value="1"/>
</dbReference>
<accession>A0ABS0ZMG0</accession>
<sequence length="43" mass="4802">MAKIKKWSHRVVWLIAIWCASVLLLAAVGALFRVLMTSAGFRS</sequence>
<gene>
    <name evidence="2" type="ORF">I6M88_03435</name>
</gene>
<dbReference type="EMBL" id="JADWND010000002">
    <property type="protein sequence ID" value="MBJ8380032.1"/>
    <property type="molecule type" value="Genomic_DNA"/>
</dbReference>
<evidence type="ECO:0000313" key="3">
    <source>
        <dbReference type="Proteomes" id="UP000746649"/>
    </source>
</evidence>
<comment type="caution">
    <text evidence="2">The sequence shown here is derived from an EMBL/GenBank/DDBJ whole genome shotgun (WGS) entry which is preliminary data.</text>
</comment>
<feature type="transmembrane region" description="Helical" evidence="1">
    <location>
        <begin position="12"/>
        <end position="36"/>
    </location>
</feature>
<protein>
    <submittedName>
        <fullName evidence="2">DUF2474 domain-containing protein</fullName>
    </submittedName>
</protein>
<evidence type="ECO:0000256" key="1">
    <source>
        <dbReference type="SAM" id="Phobius"/>
    </source>
</evidence>
<reference evidence="2 3" key="1">
    <citation type="submission" date="2020-11" db="EMBL/GenBank/DDBJ databases">
        <title>Enhanced detection system for hospital associated transmission using whole genome sequencing surveillance.</title>
        <authorList>
            <person name="Harrison L.H."/>
            <person name="Van Tyne D."/>
            <person name="Marsh J.W."/>
            <person name="Griffith M.P."/>
            <person name="Snyder D.J."/>
            <person name="Cooper V.S."/>
            <person name="Mustapha M."/>
        </authorList>
    </citation>
    <scope>NUCLEOTIDE SEQUENCE [LARGE SCALE GENOMIC DNA]</scope>
    <source>
        <strain evidence="2 3">CB00117</strain>
    </source>
</reference>